<organism evidence="2 3">
    <name type="scientific">Porites evermanni</name>
    <dbReference type="NCBI Taxonomy" id="104178"/>
    <lineage>
        <taxon>Eukaryota</taxon>
        <taxon>Metazoa</taxon>
        <taxon>Cnidaria</taxon>
        <taxon>Anthozoa</taxon>
        <taxon>Hexacorallia</taxon>
        <taxon>Scleractinia</taxon>
        <taxon>Fungiina</taxon>
        <taxon>Poritidae</taxon>
        <taxon>Porites</taxon>
    </lineage>
</organism>
<dbReference type="PROSITE" id="PS51338">
    <property type="entry name" value="IMD"/>
    <property type="match status" value="1"/>
</dbReference>
<dbReference type="PANTHER" id="PTHR15708:SF4">
    <property type="entry name" value="FI21477P1-RELATED"/>
    <property type="match status" value="1"/>
</dbReference>
<sequence>MGDNADSEGNLIHSILNDLKGSAPVWEDFVGKASKLHSALKATVIAADSFLDAFQRVADVANSSRGKGTVLSGTF</sequence>
<dbReference type="InterPro" id="IPR027267">
    <property type="entry name" value="AH/BAR_dom_sf"/>
</dbReference>
<dbReference type="Proteomes" id="UP001159427">
    <property type="component" value="Unassembled WGS sequence"/>
</dbReference>
<comment type="caution">
    <text evidence="2">The sequence shown here is derived from an EMBL/GenBank/DDBJ whole genome shotgun (WGS) entry which is preliminary data.</text>
</comment>
<reference evidence="2 3" key="1">
    <citation type="submission" date="2022-05" db="EMBL/GenBank/DDBJ databases">
        <authorList>
            <consortium name="Genoscope - CEA"/>
            <person name="William W."/>
        </authorList>
    </citation>
    <scope>NUCLEOTIDE SEQUENCE [LARGE SCALE GENOMIC DNA]</scope>
</reference>
<name>A0ABN8T1P3_9CNID</name>
<protein>
    <recommendedName>
        <fullName evidence="1">IMD domain-containing protein</fullName>
    </recommendedName>
</protein>
<proteinExistence type="predicted"/>
<dbReference type="Pfam" id="PF08397">
    <property type="entry name" value="IMD"/>
    <property type="match status" value="1"/>
</dbReference>
<dbReference type="InterPro" id="IPR013606">
    <property type="entry name" value="I-BAR_dom"/>
</dbReference>
<feature type="domain" description="IMD" evidence="1">
    <location>
        <begin position="1"/>
        <end position="75"/>
    </location>
</feature>
<accession>A0ABN8T1P3</accession>
<evidence type="ECO:0000313" key="2">
    <source>
        <dbReference type="EMBL" id="CAH3197260.1"/>
    </source>
</evidence>
<gene>
    <name evidence="2" type="ORF">PEVE_00034606</name>
</gene>
<dbReference type="InterPro" id="IPR030127">
    <property type="entry name" value="MTSS1/MTSS2"/>
</dbReference>
<dbReference type="Gene3D" id="1.20.1270.60">
    <property type="entry name" value="Arfaptin homology (AH) domain/BAR domain"/>
    <property type="match status" value="1"/>
</dbReference>
<dbReference type="EMBL" id="CALNXI010005267">
    <property type="protein sequence ID" value="CAH3197260.1"/>
    <property type="molecule type" value="Genomic_DNA"/>
</dbReference>
<dbReference type="PANTHER" id="PTHR15708">
    <property type="entry name" value="ACTIN BUNDLING/MISSING IN METASTASIS-RELATED"/>
    <property type="match status" value="1"/>
</dbReference>
<dbReference type="SUPFAM" id="SSF103657">
    <property type="entry name" value="BAR/IMD domain-like"/>
    <property type="match status" value="1"/>
</dbReference>
<evidence type="ECO:0000313" key="3">
    <source>
        <dbReference type="Proteomes" id="UP001159427"/>
    </source>
</evidence>
<keyword evidence="3" id="KW-1185">Reference proteome</keyword>
<evidence type="ECO:0000259" key="1">
    <source>
        <dbReference type="PROSITE" id="PS51338"/>
    </source>
</evidence>
<feature type="non-terminal residue" evidence="2">
    <location>
        <position position="75"/>
    </location>
</feature>